<reference evidence="2" key="1">
    <citation type="submission" date="2009-03" db="EMBL/GenBank/DDBJ databases">
        <title>Complete genome sequence of Edwardsiella ictaluri 93-146.</title>
        <authorList>
            <person name="Williams M.L."/>
            <person name="Gillaspy A.F."/>
            <person name="Dyer D.W."/>
            <person name="Thune R.L."/>
            <person name="Waldbieser G.C."/>
            <person name="Schuster S.C."/>
            <person name="Gipson J."/>
            <person name="Zaitshik J."/>
            <person name="Landry C."/>
            <person name="Lawrence M.L."/>
        </authorList>
    </citation>
    <scope>NUCLEOTIDE SEQUENCE [LARGE SCALE GENOMIC DNA]</scope>
    <source>
        <strain evidence="2">93-146</strain>
    </source>
</reference>
<evidence type="ECO:0000313" key="1">
    <source>
        <dbReference type="EMBL" id="ACR70162.1"/>
    </source>
</evidence>
<accession>C5B8V9</accession>
<name>C5B8V9_EDWI9</name>
<gene>
    <name evidence="1" type="ordered locus">NT01EI_3009</name>
</gene>
<dbReference type="EMBL" id="CP001600">
    <property type="protein sequence ID" value="ACR70162.1"/>
    <property type="molecule type" value="Genomic_DNA"/>
</dbReference>
<dbReference type="HOGENOM" id="CLU_2492917_0_0_6"/>
<dbReference type="Proteomes" id="UP000001485">
    <property type="component" value="Chromosome"/>
</dbReference>
<sequence>MLSLDALYLYRWKAKDVVPSGPVMALSMTMTAAGALDEADLAIGRVRPEGVVTRVGEFCVLLYRTGARWPGGSVARWRRGAILRRV</sequence>
<evidence type="ECO:0000313" key="2">
    <source>
        <dbReference type="Proteomes" id="UP000001485"/>
    </source>
</evidence>
<reference evidence="1 2" key="2">
    <citation type="journal article" date="2012" name="J. Bacteriol.">
        <title>Genome Sequence of Edwardsiella ictaluri 93-146, a Strain Associated with a Natural Channel Catfish Outbreak of Enteric Septicemia of Catfish.</title>
        <authorList>
            <person name="Williams M.L."/>
            <person name="Gillaspy A.F."/>
            <person name="Dyer D.W."/>
            <person name="Thune R.L."/>
            <person name="Waldbieser G.C."/>
            <person name="Schuster S.C."/>
            <person name="Gipson J."/>
            <person name="Zaitshik J."/>
            <person name="Landry C."/>
            <person name="Banes M.M."/>
            <person name="Lawrence M.L."/>
        </authorList>
    </citation>
    <scope>NUCLEOTIDE SEQUENCE [LARGE SCALE GENOMIC DNA]</scope>
    <source>
        <strain evidence="1 2">93-146</strain>
    </source>
</reference>
<dbReference type="PATRIC" id="fig|634503.3.peg.2690"/>
<protein>
    <submittedName>
        <fullName evidence="1">Uncharacterized protein</fullName>
    </submittedName>
</protein>
<dbReference type="AlphaFoldDB" id="C5B8V9"/>
<dbReference type="KEGG" id="eic:NT01EI_3009"/>
<proteinExistence type="predicted"/>
<organism evidence="1 2">
    <name type="scientific">Edwardsiella ictaluri (strain 93-146)</name>
    <dbReference type="NCBI Taxonomy" id="634503"/>
    <lineage>
        <taxon>Bacteria</taxon>
        <taxon>Pseudomonadati</taxon>
        <taxon>Pseudomonadota</taxon>
        <taxon>Gammaproteobacteria</taxon>
        <taxon>Enterobacterales</taxon>
        <taxon>Hafniaceae</taxon>
        <taxon>Edwardsiella</taxon>
    </lineage>
</organism>